<protein>
    <submittedName>
        <fullName evidence="1">Uncharacterized protein</fullName>
    </submittedName>
</protein>
<gene>
    <name evidence="1" type="ORF">KIP89_03795</name>
</gene>
<keyword evidence="2" id="KW-1185">Reference proteome</keyword>
<comment type="caution">
    <text evidence="1">The sequence shown here is derived from an EMBL/GenBank/DDBJ whole genome shotgun (WGS) entry which is preliminary data.</text>
</comment>
<organism evidence="1 2">
    <name type="scientific">Ancylobacter radicis</name>
    <dbReference type="NCBI Taxonomy" id="2836179"/>
    <lineage>
        <taxon>Bacteria</taxon>
        <taxon>Pseudomonadati</taxon>
        <taxon>Pseudomonadota</taxon>
        <taxon>Alphaproteobacteria</taxon>
        <taxon>Hyphomicrobiales</taxon>
        <taxon>Xanthobacteraceae</taxon>
        <taxon>Ancylobacter</taxon>
    </lineage>
</organism>
<sequence length="190" mass="21827">MRSVALQQPHRAWLGETRRADQRAESEIGRLCLAGRLTEAQYWAGERWMQLVHDFHRVMATPMSTCSAMARMVAEPVGKEDVAGEVGAAERPESEEERRDRVLGHHRKAMITIRKLGDMARPAFTVMENTILHDRGVESDADLEALRLGLSQLARLWRLTDPTEERPIRSHRDDTATWDHEEKEINIILR</sequence>
<evidence type="ECO:0000313" key="2">
    <source>
        <dbReference type="Proteomes" id="UP001166585"/>
    </source>
</evidence>
<name>A0ABS5R3I6_9HYPH</name>
<proteinExistence type="predicted"/>
<dbReference type="RefSeq" id="WP_213754081.1">
    <property type="nucleotide sequence ID" value="NZ_JAHCQH010000014.1"/>
</dbReference>
<accession>A0ABS5R3I6</accession>
<dbReference type="EMBL" id="JAHCQH010000014">
    <property type="protein sequence ID" value="MBS9476223.1"/>
    <property type="molecule type" value="Genomic_DNA"/>
</dbReference>
<dbReference type="Proteomes" id="UP001166585">
    <property type="component" value="Unassembled WGS sequence"/>
</dbReference>
<reference evidence="1" key="1">
    <citation type="submission" date="2021-05" db="EMBL/GenBank/DDBJ databases">
        <authorList>
            <person name="Sun Q."/>
            <person name="Inoue M."/>
        </authorList>
    </citation>
    <scope>NUCLEOTIDE SEQUENCE</scope>
    <source>
        <strain evidence="1">VKM B-3255</strain>
    </source>
</reference>
<evidence type="ECO:0000313" key="1">
    <source>
        <dbReference type="EMBL" id="MBS9476223.1"/>
    </source>
</evidence>